<organism evidence="1 2">
    <name type="scientific">Desulfitobacterium hafniense DP7</name>
    <dbReference type="NCBI Taxonomy" id="537010"/>
    <lineage>
        <taxon>Bacteria</taxon>
        <taxon>Bacillati</taxon>
        <taxon>Bacillota</taxon>
        <taxon>Clostridia</taxon>
        <taxon>Eubacteriales</taxon>
        <taxon>Desulfitobacteriaceae</taxon>
        <taxon>Desulfitobacterium</taxon>
    </lineage>
</organism>
<proteinExistence type="predicted"/>
<sequence>MPHENKTRTYPQGNVLVLRKSGKTHLSERGRELRPLRLGAERLCLR</sequence>
<dbReference type="Proteomes" id="UP000004416">
    <property type="component" value="Unassembled WGS sequence"/>
</dbReference>
<protein>
    <submittedName>
        <fullName evidence="1">Uncharacterized protein</fullName>
    </submittedName>
</protein>
<name>G9XQ55_DESHA</name>
<dbReference type="EMBL" id="AFZX01000085">
    <property type="protein sequence ID" value="EHL06213.1"/>
    <property type="molecule type" value="Genomic_DNA"/>
</dbReference>
<dbReference type="HOGENOM" id="CLU_3182857_0_0_9"/>
<evidence type="ECO:0000313" key="2">
    <source>
        <dbReference type="Proteomes" id="UP000004416"/>
    </source>
</evidence>
<reference evidence="1 2" key="1">
    <citation type="submission" date="2011-08" db="EMBL/GenBank/DDBJ databases">
        <authorList>
            <person name="Weinstock G."/>
            <person name="Sodergren E."/>
            <person name="Clifton S."/>
            <person name="Fulton L."/>
            <person name="Fulton B."/>
            <person name="Courtney L."/>
            <person name="Fronick C."/>
            <person name="Harrison M."/>
            <person name="Strong C."/>
            <person name="Farmer C."/>
            <person name="Delahaunty K."/>
            <person name="Markovic C."/>
            <person name="Hall O."/>
            <person name="Minx P."/>
            <person name="Tomlinson C."/>
            <person name="Mitreva M."/>
            <person name="Hou S."/>
            <person name="Chen J."/>
            <person name="Wollam A."/>
            <person name="Pepin K.H."/>
            <person name="Johnson M."/>
            <person name="Bhonagiri V."/>
            <person name="Zhang X."/>
            <person name="Suruliraj S."/>
            <person name="Warren W."/>
            <person name="Chinwalla A."/>
            <person name="Mardis E.R."/>
            <person name="Wilson R.K."/>
        </authorList>
    </citation>
    <scope>NUCLEOTIDE SEQUENCE [LARGE SCALE GENOMIC DNA]</scope>
    <source>
        <strain evidence="1 2">DP7</strain>
    </source>
</reference>
<gene>
    <name evidence="1" type="ORF">HMPREF0322_03101</name>
</gene>
<accession>G9XQ55</accession>
<dbReference type="AlphaFoldDB" id="G9XQ55"/>
<evidence type="ECO:0000313" key="1">
    <source>
        <dbReference type="EMBL" id="EHL06213.1"/>
    </source>
</evidence>
<comment type="caution">
    <text evidence="1">The sequence shown here is derived from an EMBL/GenBank/DDBJ whole genome shotgun (WGS) entry which is preliminary data.</text>
</comment>